<keyword evidence="1" id="KW-0812">Transmembrane</keyword>
<proteinExistence type="predicted"/>
<evidence type="ECO:0000313" key="2">
    <source>
        <dbReference type="EMBL" id="EEX72664.1"/>
    </source>
</evidence>
<gene>
    <name evidence="2" type="ORF">GCWU000325_00413</name>
</gene>
<protein>
    <submittedName>
        <fullName evidence="2">Uncharacterized protein</fullName>
    </submittedName>
</protein>
<dbReference type="AlphaFoldDB" id="C9LDZ0"/>
<feature type="transmembrane region" description="Helical" evidence="1">
    <location>
        <begin position="60"/>
        <end position="81"/>
    </location>
</feature>
<dbReference type="HOGENOM" id="CLU_1745816_0_0_10"/>
<dbReference type="Proteomes" id="UP000003460">
    <property type="component" value="Unassembled WGS sequence"/>
</dbReference>
<keyword evidence="3" id="KW-1185">Reference proteome</keyword>
<accession>C9LDZ0</accession>
<reference evidence="2" key="1">
    <citation type="submission" date="2009-09" db="EMBL/GenBank/DDBJ databases">
        <authorList>
            <person name="Weinstock G."/>
            <person name="Sodergren E."/>
            <person name="Clifton S."/>
            <person name="Fulton L."/>
            <person name="Fulton B."/>
            <person name="Courtney L."/>
            <person name="Fronick C."/>
            <person name="Harrison M."/>
            <person name="Strong C."/>
            <person name="Farmer C."/>
            <person name="Delahaunty K."/>
            <person name="Markovic C."/>
            <person name="Hall O."/>
            <person name="Minx P."/>
            <person name="Tomlinson C."/>
            <person name="Mitreva M."/>
            <person name="Nelson J."/>
            <person name="Hou S."/>
            <person name="Wollam A."/>
            <person name="Pepin K.H."/>
            <person name="Johnson M."/>
            <person name="Bhonagiri V."/>
            <person name="Nash W.E."/>
            <person name="Warren W."/>
            <person name="Chinwalla A."/>
            <person name="Mardis E.R."/>
            <person name="Wilson R.K."/>
        </authorList>
    </citation>
    <scope>NUCLEOTIDE SEQUENCE [LARGE SCALE GENOMIC DNA]</scope>
    <source>
        <strain evidence="2">ATCC 51259</strain>
    </source>
</reference>
<comment type="caution">
    <text evidence="2">The sequence shown here is derived from an EMBL/GenBank/DDBJ whole genome shotgun (WGS) entry which is preliminary data.</text>
</comment>
<dbReference type="EMBL" id="ACIJ02000008">
    <property type="protein sequence ID" value="EEX72664.1"/>
    <property type="molecule type" value="Genomic_DNA"/>
</dbReference>
<keyword evidence="1" id="KW-0472">Membrane</keyword>
<evidence type="ECO:0000256" key="1">
    <source>
        <dbReference type="SAM" id="Phobius"/>
    </source>
</evidence>
<name>C9LDZ0_9BACT</name>
<feature type="transmembrane region" description="Helical" evidence="1">
    <location>
        <begin position="93"/>
        <end position="119"/>
    </location>
</feature>
<evidence type="ECO:0000313" key="3">
    <source>
        <dbReference type="Proteomes" id="UP000003460"/>
    </source>
</evidence>
<sequence length="128" mass="14541">MCLQCAGTQNPPLCEDCRKKHQSEDFGRSVLYVIGYTVLFFIGYKSNFMSTKSSPDEHWLSGYFLMAMVSGWQFLNAVIGFRLTSASFAVWGIYLLLKLFASAIVGIATAPITIIWNIIKIVRWIMRE</sequence>
<feature type="transmembrane region" description="Helical" evidence="1">
    <location>
        <begin position="29"/>
        <end position="48"/>
    </location>
</feature>
<keyword evidence="1" id="KW-1133">Transmembrane helix</keyword>
<organism evidence="2 3">
    <name type="scientific">Alloprevotella tannerae ATCC 51259</name>
    <dbReference type="NCBI Taxonomy" id="626522"/>
    <lineage>
        <taxon>Bacteria</taxon>
        <taxon>Pseudomonadati</taxon>
        <taxon>Bacteroidota</taxon>
        <taxon>Bacteroidia</taxon>
        <taxon>Bacteroidales</taxon>
        <taxon>Prevotellaceae</taxon>
        <taxon>Alloprevotella</taxon>
    </lineage>
</organism>